<name>A0ABS8TMR2_DATST</name>
<keyword evidence="2" id="KW-1185">Reference proteome</keyword>
<reference evidence="1 2" key="1">
    <citation type="journal article" date="2021" name="BMC Genomics">
        <title>Datura genome reveals duplications of psychoactive alkaloid biosynthetic genes and high mutation rate following tissue culture.</title>
        <authorList>
            <person name="Rajewski A."/>
            <person name="Carter-House D."/>
            <person name="Stajich J."/>
            <person name="Litt A."/>
        </authorList>
    </citation>
    <scope>NUCLEOTIDE SEQUENCE [LARGE SCALE GENOMIC DNA]</scope>
    <source>
        <strain evidence="1">AR-01</strain>
    </source>
</reference>
<evidence type="ECO:0000313" key="2">
    <source>
        <dbReference type="Proteomes" id="UP000823775"/>
    </source>
</evidence>
<dbReference type="EMBL" id="JACEIK010001880">
    <property type="protein sequence ID" value="MCD7472829.1"/>
    <property type="molecule type" value="Genomic_DNA"/>
</dbReference>
<sequence>AGNGSSPALIRRPLVGHKLLSTSPLAPVVCRCSFVVPRSPTFFHTVGNYDQFGVLSVSF</sequence>
<organism evidence="1 2">
    <name type="scientific">Datura stramonium</name>
    <name type="common">Jimsonweed</name>
    <name type="synonym">Common thornapple</name>
    <dbReference type="NCBI Taxonomy" id="4076"/>
    <lineage>
        <taxon>Eukaryota</taxon>
        <taxon>Viridiplantae</taxon>
        <taxon>Streptophyta</taxon>
        <taxon>Embryophyta</taxon>
        <taxon>Tracheophyta</taxon>
        <taxon>Spermatophyta</taxon>
        <taxon>Magnoliopsida</taxon>
        <taxon>eudicotyledons</taxon>
        <taxon>Gunneridae</taxon>
        <taxon>Pentapetalae</taxon>
        <taxon>asterids</taxon>
        <taxon>lamiids</taxon>
        <taxon>Solanales</taxon>
        <taxon>Solanaceae</taxon>
        <taxon>Solanoideae</taxon>
        <taxon>Datureae</taxon>
        <taxon>Datura</taxon>
    </lineage>
</organism>
<protein>
    <submittedName>
        <fullName evidence="1">Uncharacterized protein</fullName>
    </submittedName>
</protein>
<dbReference type="Proteomes" id="UP000823775">
    <property type="component" value="Unassembled WGS sequence"/>
</dbReference>
<proteinExistence type="predicted"/>
<feature type="non-terminal residue" evidence="1">
    <location>
        <position position="59"/>
    </location>
</feature>
<comment type="caution">
    <text evidence="1">The sequence shown here is derived from an EMBL/GenBank/DDBJ whole genome shotgun (WGS) entry which is preliminary data.</text>
</comment>
<gene>
    <name evidence="1" type="ORF">HAX54_014224</name>
</gene>
<feature type="non-terminal residue" evidence="1">
    <location>
        <position position="1"/>
    </location>
</feature>
<accession>A0ABS8TMR2</accession>
<evidence type="ECO:0000313" key="1">
    <source>
        <dbReference type="EMBL" id="MCD7472829.1"/>
    </source>
</evidence>